<dbReference type="InterPro" id="IPR057326">
    <property type="entry name" value="KR_dom"/>
</dbReference>
<evidence type="ECO:0000256" key="2">
    <source>
        <dbReference type="ARBA" id="ARBA00022857"/>
    </source>
</evidence>
<gene>
    <name evidence="5" type="ORF">INT44_004785</name>
</gene>
<name>A0A8H7UL24_9FUNG</name>
<dbReference type="InterPro" id="IPR020904">
    <property type="entry name" value="Sc_DH/Rdtase_CS"/>
</dbReference>
<evidence type="ECO:0000313" key="5">
    <source>
        <dbReference type="EMBL" id="KAG2187115.1"/>
    </source>
</evidence>
<evidence type="ECO:0000259" key="4">
    <source>
        <dbReference type="SMART" id="SM00822"/>
    </source>
</evidence>
<dbReference type="PANTHER" id="PTHR48107:SF7">
    <property type="entry name" value="RE15974P"/>
    <property type="match status" value="1"/>
</dbReference>
<dbReference type="Pfam" id="PF13561">
    <property type="entry name" value="adh_short_C2"/>
    <property type="match status" value="1"/>
</dbReference>
<dbReference type="Gene3D" id="3.40.50.720">
    <property type="entry name" value="NAD(P)-binding Rossmann-like Domain"/>
    <property type="match status" value="1"/>
</dbReference>
<dbReference type="InterPro" id="IPR036291">
    <property type="entry name" value="NAD(P)-bd_dom_sf"/>
</dbReference>
<reference evidence="5" key="1">
    <citation type="submission" date="2020-12" db="EMBL/GenBank/DDBJ databases">
        <title>Metabolic potential, ecology and presence of endohyphal bacteria is reflected in genomic diversity of Mucoromycotina.</title>
        <authorList>
            <person name="Muszewska A."/>
            <person name="Okrasinska A."/>
            <person name="Steczkiewicz K."/>
            <person name="Drgas O."/>
            <person name="Orlowska M."/>
            <person name="Perlinska-Lenart U."/>
            <person name="Aleksandrzak-Piekarczyk T."/>
            <person name="Szatraj K."/>
            <person name="Zielenkiewicz U."/>
            <person name="Pilsyk S."/>
            <person name="Malc E."/>
            <person name="Mieczkowski P."/>
            <person name="Kruszewska J.S."/>
            <person name="Biernat P."/>
            <person name="Pawlowska J."/>
        </authorList>
    </citation>
    <scope>NUCLEOTIDE SEQUENCE</scope>
    <source>
        <strain evidence="5">WA0000051536</strain>
    </source>
</reference>
<dbReference type="GO" id="GO:0016614">
    <property type="term" value="F:oxidoreductase activity, acting on CH-OH group of donors"/>
    <property type="evidence" value="ECO:0007669"/>
    <property type="project" value="UniProtKB-ARBA"/>
</dbReference>
<dbReference type="InterPro" id="IPR002347">
    <property type="entry name" value="SDR_fam"/>
</dbReference>
<evidence type="ECO:0000313" key="6">
    <source>
        <dbReference type="Proteomes" id="UP000612746"/>
    </source>
</evidence>
<sequence>MSTQPLQGKVAIVTGGTRGIGEAIVNILAKQGASIVINYTASEDRATALVKTLVEAGGKAISIQADIGAVDGAKKIVDAAVKEFGKIDIVVNNAAVATFQGIEEVQLEEYDRQYNINVRGPLLLVKESTPHLQENGRIINISSVAARFGMPGSSVYAGTKGALESMSRVWAHEFGGKNITSNTINPGPVSTDMALSQSAEVLDGLNKVVQNAALKRFATVEEIATVAAFLASPGSQWVTGDVLNANGGLIFT</sequence>
<dbReference type="OrthoDB" id="1393670at2759"/>
<keyword evidence="2" id="KW-0521">NADP</keyword>
<dbReference type="FunFam" id="3.40.50.720:FF:000374">
    <property type="entry name" value="3-oxoacyl-(Acyl-carrier-protein) reductase"/>
    <property type="match status" value="1"/>
</dbReference>
<feature type="domain" description="Ketoreductase" evidence="4">
    <location>
        <begin position="9"/>
        <end position="192"/>
    </location>
</feature>
<dbReference type="PANTHER" id="PTHR48107">
    <property type="entry name" value="NADPH-DEPENDENT ALDEHYDE REDUCTASE-LIKE PROTEIN, CHLOROPLASTIC-RELATED"/>
    <property type="match status" value="1"/>
</dbReference>
<dbReference type="EMBL" id="JAEPRA010000003">
    <property type="protein sequence ID" value="KAG2187115.1"/>
    <property type="molecule type" value="Genomic_DNA"/>
</dbReference>
<organism evidence="5 6">
    <name type="scientific">Umbelopsis vinacea</name>
    <dbReference type="NCBI Taxonomy" id="44442"/>
    <lineage>
        <taxon>Eukaryota</taxon>
        <taxon>Fungi</taxon>
        <taxon>Fungi incertae sedis</taxon>
        <taxon>Mucoromycota</taxon>
        <taxon>Mucoromycotina</taxon>
        <taxon>Umbelopsidomycetes</taxon>
        <taxon>Umbelopsidales</taxon>
        <taxon>Umbelopsidaceae</taxon>
        <taxon>Umbelopsis</taxon>
    </lineage>
</organism>
<dbReference type="PRINTS" id="PR00081">
    <property type="entry name" value="GDHRDH"/>
</dbReference>
<evidence type="ECO:0000256" key="3">
    <source>
        <dbReference type="ARBA" id="ARBA00023002"/>
    </source>
</evidence>
<comment type="caution">
    <text evidence="5">The sequence shown here is derived from an EMBL/GenBank/DDBJ whole genome shotgun (WGS) entry which is preliminary data.</text>
</comment>
<comment type="similarity">
    <text evidence="1">Belongs to the short-chain dehydrogenases/reductases (SDR) family.</text>
</comment>
<keyword evidence="6" id="KW-1185">Reference proteome</keyword>
<dbReference type="SMART" id="SM00822">
    <property type="entry name" value="PKS_KR"/>
    <property type="match status" value="1"/>
</dbReference>
<evidence type="ECO:0000256" key="1">
    <source>
        <dbReference type="ARBA" id="ARBA00006484"/>
    </source>
</evidence>
<dbReference type="PRINTS" id="PR00080">
    <property type="entry name" value="SDRFAMILY"/>
</dbReference>
<dbReference type="AlphaFoldDB" id="A0A8H7UL24"/>
<dbReference type="Proteomes" id="UP000612746">
    <property type="component" value="Unassembled WGS sequence"/>
</dbReference>
<keyword evidence="3" id="KW-0560">Oxidoreductase</keyword>
<dbReference type="PROSITE" id="PS00061">
    <property type="entry name" value="ADH_SHORT"/>
    <property type="match status" value="1"/>
</dbReference>
<dbReference type="SUPFAM" id="SSF51735">
    <property type="entry name" value="NAD(P)-binding Rossmann-fold domains"/>
    <property type="match status" value="1"/>
</dbReference>
<proteinExistence type="inferred from homology"/>
<protein>
    <recommendedName>
        <fullName evidence="4">Ketoreductase domain-containing protein</fullName>
    </recommendedName>
</protein>
<accession>A0A8H7UL24</accession>